<evidence type="ECO:0000256" key="1">
    <source>
        <dbReference type="ARBA" id="ARBA00022553"/>
    </source>
</evidence>
<protein>
    <submittedName>
        <fullName evidence="8">Response regulator</fullName>
    </submittedName>
</protein>
<dbReference type="Pfam" id="PF00072">
    <property type="entry name" value="Response_reg"/>
    <property type="match status" value="1"/>
</dbReference>
<dbReference type="InterPro" id="IPR050595">
    <property type="entry name" value="Bact_response_regulator"/>
</dbReference>
<evidence type="ECO:0000256" key="4">
    <source>
        <dbReference type="ARBA" id="ARBA00023125"/>
    </source>
</evidence>
<organism evidence="8">
    <name type="scientific">Oscillatoriales cyanobacterium SpSt-418</name>
    <dbReference type="NCBI Taxonomy" id="2282169"/>
    <lineage>
        <taxon>Bacteria</taxon>
        <taxon>Bacillati</taxon>
        <taxon>Cyanobacteriota</taxon>
        <taxon>Cyanophyceae</taxon>
        <taxon>Oscillatoriophycideae</taxon>
        <taxon>Oscillatoriales</taxon>
    </lineage>
</organism>
<feature type="domain" description="Response regulatory" evidence="7">
    <location>
        <begin position="11"/>
        <end position="126"/>
    </location>
</feature>
<dbReference type="PROSITE" id="PS50110">
    <property type="entry name" value="RESPONSE_REGULATORY"/>
    <property type="match status" value="1"/>
</dbReference>
<gene>
    <name evidence="8" type="ORF">ENR64_00805</name>
</gene>
<proteinExistence type="predicted"/>
<dbReference type="EMBL" id="DSRU01000014">
    <property type="protein sequence ID" value="HFM96310.1"/>
    <property type="molecule type" value="Genomic_DNA"/>
</dbReference>
<dbReference type="InterPro" id="IPR001789">
    <property type="entry name" value="Sig_transdc_resp-reg_receiver"/>
</dbReference>
<keyword evidence="5" id="KW-0804">Transcription</keyword>
<evidence type="ECO:0000256" key="2">
    <source>
        <dbReference type="ARBA" id="ARBA00023012"/>
    </source>
</evidence>
<dbReference type="GO" id="GO:0003677">
    <property type="term" value="F:DNA binding"/>
    <property type="evidence" value="ECO:0007669"/>
    <property type="project" value="UniProtKB-KW"/>
</dbReference>
<keyword evidence="4" id="KW-0238">DNA-binding</keyword>
<dbReference type="SMART" id="SM00448">
    <property type="entry name" value="REC"/>
    <property type="match status" value="1"/>
</dbReference>
<dbReference type="InterPro" id="IPR011006">
    <property type="entry name" value="CheY-like_superfamily"/>
</dbReference>
<keyword evidence="3" id="KW-0805">Transcription regulation</keyword>
<reference evidence="8" key="1">
    <citation type="journal article" date="2020" name="mSystems">
        <title>Genome- and Community-Level Interaction Insights into Carbon Utilization and Element Cycling Functions of Hydrothermarchaeota in Hydrothermal Sediment.</title>
        <authorList>
            <person name="Zhou Z."/>
            <person name="Liu Y."/>
            <person name="Xu W."/>
            <person name="Pan J."/>
            <person name="Luo Z.H."/>
            <person name="Li M."/>
        </authorList>
    </citation>
    <scope>NUCLEOTIDE SEQUENCE [LARGE SCALE GENOMIC DNA]</scope>
    <source>
        <strain evidence="8">SpSt-418</strain>
    </source>
</reference>
<feature type="modified residue" description="4-aspartylphosphate" evidence="6">
    <location>
        <position position="60"/>
    </location>
</feature>
<dbReference type="PANTHER" id="PTHR44591">
    <property type="entry name" value="STRESS RESPONSE REGULATOR PROTEIN 1"/>
    <property type="match status" value="1"/>
</dbReference>
<accession>A0A7C3KBB3</accession>
<evidence type="ECO:0000256" key="5">
    <source>
        <dbReference type="ARBA" id="ARBA00023163"/>
    </source>
</evidence>
<keyword evidence="2" id="KW-0902">Two-component regulatory system</keyword>
<sequence>MDTVLENLNHCILVVDDVKDNLFLLQAVLEAEGFEVEVADNGRFAIQIVETNPPDLILLDVMMPEMDGYEVLQQIRQKQDLPYIPILLLTAYEETDPVQGFTLGANDFIRKPIDFDDLMARIKAFL</sequence>
<evidence type="ECO:0000256" key="6">
    <source>
        <dbReference type="PROSITE-ProRule" id="PRU00169"/>
    </source>
</evidence>
<comment type="caution">
    <text evidence="8">The sequence shown here is derived from an EMBL/GenBank/DDBJ whole genome shotgun (WGS) entry which is preliminary data.</text>
</comment>
<dbReference type="PANTHER" id="PTHR44591:SF18">
    <property type="entry name" value="REGULATORY PROTEIN"/>
    <property type="match status" value="1"/>
</dbReference>
<keyword evidence="1 6" id="KW-0597">Phosphoprotein</keyword>
<evidence type="ECO:0000256" key="3">
    <source>
        <dbReference type="ARBA" id="ARBA00023015"/>
    </source>
</evidence>
<dbReference type="AlphaFoldDB" id="A0A7C3KBB3"/>
<evidence type="ECO:0000259" key="7">
    <source>
        <dbReference type="PROSITE" id="PS50110"/>
    </source>
</evidence>
<evidence type="ECO:0000313" key="8">
    <source>
        <dbReference type="EMBL" id="HFM96310.1"/>
    </source>
</evidence>
<dbReference type="FunFam" id="3.40.50.2300:FF:000001">
    <property type="entry name" value="DNA-binding response regulator PhoB"/>
    <property type="match status" value="1"/>
</dbReference>
<dbReference type="Gene3D" id="3.40.50.2300">
    <property type="match status" value="1"/>
</dbReference>
<dbReference type="SUPFAM" id="SSF52172">
    <property type="entry name" value="CheY-like"/>
    <property type="match status" value="1"/>
</dbReference>
<dbReference type="GO" id="GO:0000160">
    <property type="term" value="P:phosphorelay signal transduction system"/>
    <property type="evidence" value="ECO:0007669"/>
    <property type="project" value="UniProtKB-KW"/>
</dbReference>
<name>A0A7C3KBB3_9CYAN</name>